<dbReference type="Proteomes" id="UP001596540">
    <property type="component" value="Unassembled WGS sequence"/>
</dbReference>
<dbReference type="EMBL" id="JBHTBH010000001">
    <property type="protein sequence ID" value="MFC7326152.1"/>
    <property type="molecule type" value="Genomic_DNA"/>
</dbReference>
<dbReference type="SUPFAM" id="SSF51735">
    <property type="entry name" value="NAD(P)-binding Rossmann-fold domains"/>
    <property type="match status" value="1"/>
</dbReference>
<gene>
    <name evidence="2" type="ORF">ACFQRF_00235</name>
</gene>
<dbReference type="Gene3D" id="3.40.50.720">
    <property type="entry name" value="NAD(P)-binding Rossmann-like Domain"/>
    <property type="match status" value="1"/>
</dbReference>
<keyword evidence="3" id="KW-1185">Reference proteome</keyword>
<dbReference type="InterPro" id="IPR036291">
    <property type="entry name" value="NAD(P)-bd_dom_sf"/>
</dbReference>
<dbReference type="InterPro" id="IPR008030">
    <property type="entry name" value="NmrA-like"/>
</dbReference>
<evidence type="ECO:0000313" key="3">
    <source>
        <dbReference type="Proteomes" id="UP001596540"/>
    </source>
</evidence>
<sequence length="269" mass="29496">MTILVTGATGNVGRSVVDQLVEAGQRVRALTRNPKEAQLPDAVEVVHGNLAHIDTLPAVFEGVDSMFLFPTPVLNTAPAVVDAAKRAEVRRIVLLSSSRPFESIERAIEESGLEWTHVRPGEFAVNKLDYWAKSIREEGVARMAYPEARGVPVHEADIAAVAVAALLDGRHAGRVYDVTGPEALTQREQVQAISEGIGKPVEFQAVTPDEARDYMTAQGWPREIADYYLAYLAEWDVHPPKALRTVEEVTGRPARTLAEWAADHADSFR</sequence>
<dbReference type="Pfam" id="PF05368">
    <property type="entry name" value="NmrA"/>
    <property type="match status" value="1"/>
</dbReference>
<evidence type="ECO:0000259" key="1">
    <source>
        <dbReference type="Pfam" id="PF05368"/>
    </source>
</evidence>
<dbReference type="PANTHER" id="PTHR43162">
    <property type="match status" value="1"/>
</dbReference>
<protein>
    <submittedName>
        <fullName evidence="2">NmrA family NAD(P)-binding protein</fullName>
    </submittedName>
</protein>
<organism evidence="2 3">
    <name type="scientific">Marinactinospora rubrisoli</name>
    <dbReference type="NCBI Taxonomy" id="2715399"/>
    <lineage>
        <taxon>Bacteria</taxon>
        <taxon>Bacillati</taxon>
        <taxon>Actinomycetota</taxon>
        <taxon>Actinomycetes</taxon>
        <taxon>Streptosporangiales</taxon>
        <taxon>Nocardiopsidaceae</taxon>
        <taxon>Marinactinospora</taxon>
    </lineage>
</organism>
<feature type="domain" description="NmrA-like" evidence="1">
    <location>
        <begin position="2"/>
        <end position="211"/>
    </location>
</feature>
<accession>A0ABW2K870</accession>
<proteinExistence type="predicted"/>
<comment type="caution">
    <text evidence="2">The sequence shown here is derived from an EMBL/GenBank/DDBJ whole genome shotgun (WGS) entry which is preliminary data.</text>
</comment>
<dbReference type="Gene3D" id="3.90.25.10">
    <property type="entry name" value="UDP-galactose 4-epimerase, domain 1"/>
    <property type="match status" value="1"/>
</dbReference>
<reference evidence="3" key="1">
    <citation type="journal article" date="2019" name="Int. J. Syst. Evol. Microbiol.">
        <title>The Global Catalogue of Microorganisms (GCM) 10K type strain sequencing project: providing services to taxonomists for standard genome sequencing and annotation.</title>
        <authorList>
            <consortium name="The Broad Institute Genomics Platform"/>
            <consortium name="The Broad Institute Genome Sequencing Center for Infectious Disease"/>
            <person name="Wu L."/>
            <person name="Ma J."/>
        </authorList>
    </citation>
    <scope>NUCLEOTIDE SEQUENCE [LARGE SCALE GENOMIC DNA]</scope>
    <source>
        <strain evidence="3">CGMCC 4.7382</strain>
    </source>
</reference>
<evidence type="ECO:0000313" key="2">
    <source>
        <dbReference type="EMBL" id="MFC7326152.1"/>
    </source>
</evidence>
<dbReference type="PANTHER" id="PTHR43162:SF1">
    <property type="entry name" value="PRESTALK A DIFFERENTIATION PROTEIN A"/>
    <property type="match status" value="1"/>
</dbReference>
<dbReference type="RefSeq" id="WP_379867936.1">
    <property type="nucleotide sequence ID" value="NZ_JBHTBH010000001.1"/>
</dbReference>
<dbReference type="InterPro" id="IPR051604">
    <property type="entry name" value="Ergot_Alk_Oxidoreductase"/>
</dbReference>
<name>A0ABW2K870_9ACTN</name>